<accession>A0A939JCK5</accession>
<evidence type="ECO:0008006" key="3">
    <source>
        <dbReference type="Google" id="ProtNLM"/>
    </source>
</evidence>
<comment type="caution">
    <text evidence="1">The sequence shown here is derived from an EMBL/GenBank/DDBJ whole genome shotgun (WGS) entry which is preliminary data.</text>
</comment>
<reference evidence="1" key="1">
    <citation type="submission" date="2021-03" db="EMBL/GenBank/DDBJ databases">
        <authorList>
            <person name="Kim M.K."/>
        </authorList>
    </citation>
    <scope>NUCLEOTIDE SEQUENCE</scope>
    <source>
        <strain evidence="1">BT186</strain>
    </source>
</reference>
<name>A0A939JCK5_9BACT</name>
<evidence type="ECO:0000313" key="2">
    <source>
        <dbReference type="Proteomes" id="UP000664144"/>
    </source>
</evidence>
<proteinExistence type="predicted"/>
<keyword evidence="2" id="KW-1185">Reference proteome</keyword>
<organism evidence="1 2">
    <name type="scientific">Hymenobacter telluris</name>
    <dbReference type="NCBI Taxonomy" id="2816474"/>
    <lineage>
        <taxon>Bacteria</taxon>
        <taxon>Pseudomonadati</taxon>
        <taxon>Bacteroidota</taxon>
        <taxon>Cytophagia</taxon>
        <taxon>Cytophagales</taxon>
        <taxon>Hymenobacteraceae</taxon>
        <taxon>Hymenobacter</taxon>
    </lineage>
</organism>
<dbReference type="RefSeq" id="WP_206986241.1">
    <property type="nucleotide sequence ID" value="NZ_JAFLQZ010000018.1"/>
</dbReference>
<dbReference type="AlphaFoldDB" id="A0A939JCK5"/>
<dbReference type="Proteomes" id="UP000664144">
    <property type="component" value="Unassembled WGS sequence"/>
</dbReference>
<dbReference type="EMBL" id="JAFLQZ010000018">
    <property type="protein sequence ID" value="MBO0360296.1"/>
    <property type="molecule type" value="Genomic_DNA"/>
</dbReference>
<evidence type="ECO:0000313" key="1">
    <source>
        <dbReference type="EMBL" id="MBO0360296.1"/>
    </source>
</evidence>
<protein>
    <recommendedName>
        <fullName evidence="3">STAS/SEC14 domain-containing protein</fullName>
    </recommendedName>
</protein>
<gene>
    <name evidence="1" type="ORF">J0X19_20215</name>
</gene>
<sequence length="137" mass="15711">MQSKIYFNNRAGKLLENPANYLEAHWSNSLRQEGDAQALFTHMLHALQRYNWSRILINQVGMLPFSPAEQQWVAQEWLPLAMRAGYRHGAIVVSPNVMVRLATAYVTTQVQGLPLLYRSFETETEAAQWLLQQPVSP</sequence>